<feature type="compositionally biased region" description="Low complexity" evidence="1">
    <location>
        <begin position="20"/>
        <end position="30"/>
    </location>
</feature>
<feature type="region of interest" description="Disordered" evidence="1">
    <location>
        <begin position="15"/>
        <end position="103"/>
    </location>
</feature>
<sequence>MRTARSKVQYSKIVEDNSQADMAQAAAPEAGDIGRNQFPAHQVETKDERAREAGGEVTVSSRGLDGDGFGDFEHVHERIPTPKSHRNSTPETPIEVNRARTAA</sequence>
<dbReference type="Proteomes" id="UP000629468">
    <property type="component" value="Unassembled WGS sequence"/>
</dbReference>
<evidence type="ECO:0000313" key="2">
    <source>
        <dbReference type="EMBL" id="KAF7763846.1"/>
    </source>
</evidence>
<feature type="compositionally biased region" description="Basic and acidic residues" evidence="1">
    <location>
        <begin position="71"/>
        <end position="80"/>
    </location>
</feature>
<comment type="caution">
    <text evidence="2">The sequence shown here is derived from an EMBL/GenBank/DDBJ whole genome shotgun (WGS) entry which is preliminary data.</text>
</comment>
<name>A0A8H7EYP5_AGABI</name>
<dbReference type="AlphaFoldDB" id="A0A8H7EYP5"/>
<dbReference type="EMBL" id="JABXXO010000011">
    <property type="protein sequence ID" value="KAF7763846.1"/>
    <property type="molecule type" value="Genomic_DNA"/>
</dbReference>
<accession>A0A8H7EYP5</accession>
<gene>
    <name evidence="2" type="ORF">Agabi119p4_8383</name>
</gene>
<proteinExistence type="predicted"/>
<evidence type="ECO:0000256" key="1">
    <source>
        <dbReference type="SAM" id="MobiDB-lite"/>
    </source>
</evidence>
<organism evidence="2 3">
    <name type="scientific">Agaricus bisporus var. burnettii</name>
    <dbReference type="NCBI Taxonomy" id="192524"/>
    <lineage>
        <taxon>Eukaryota</taxon>
        <taxon>Fungi</taxon>
        <taxon>Dikarya</taxon>
        <taxon>Basidiomycota</taxon>
        <taxon>Agaricomycotina</taxon>
        <taxon>Agaricomycetes</taxon>
        <taxon>Agaricomycetidae</taxon>
        <taxon>Agaricales</taxon>
        <taxon>Agaricineae</taxon>
        <taxon>Agaricaceae</taxon>
        <taxon>Agaricus</taxon>
    </lineage>
</organism>
<feature type="compositionally biased region" description="Basic and acidic residues" evidence="1">
    <location>
        <begin position="43"/>
        <end position="54"/>
    </location>
</feature>
<reference evidence="2 3" key="1">
    <citation type="journal article" name="Sci. Rep.">
        <title>Telomere-to-telomere assembled and centromere annotated genomes of the two main subspecies of the button mushroom Agaricus bisporus reveal especially polymorphic chromosome ends.</title>
        <authorList>
            <person name="Sonnenberg A.S.M."/>
            <person name="Sedaghat-Telgerd N."/>
            <person name="Lavrijssen B."/>
            <person name="Ohm R.A."/>
            <person name="Hendrickx P.M."/>
            <person name="Scholtmeijer K."/>
            <person name="Baars J.J.P."/>
            <person name="van Peer A."/>
        </authorList>
    </citation>
    <scope>NUCLEOTIDE SEQUENCE [LARGE SCALE GENOMIC DNA]</scope>
    <source>
        <strain evidence="2 3">H119_p4</strain>
    </source>
</reference>
<protein>
    <submittedName>
        <fullName evidence="2">Uncharacterized protein</fullName>
    </submittedName>
</protein>
<evidence type="ECO:0000313" key="3">
    <source>
        <dbReference type="Proteomes" id="UP000629468"/>
    </source>
</evidence>